<dbReference type="RefSeq" id="XP_030934496.1">
    <property type="nucleotide sequence ID" value="XM_031078636.1"/>
</dbReference>
<feature type="repeat" description="WD" evidence="3">
    <location>
        <begin position="367"/>
        <end position="399"/>
    </location>
</feature>
<keyword evidence="5" id="KW-1185">Reference proteome</keyword>
<dbReference type="PROSITE" id="PS50294">
    <property type="entry name" value="WD_REPEATS_REGION"/>
    <property type="match status" value="3"/>
</dbReference>
<gene>
    <name evidence="4" type="primary">LOC115959953</name>
</gene>
<dbReference type="Pfam" id="PF00400">
    <property type="entry name" value="WD40"/>
    <property type="match status" value="5"/>
</dbReference>
<accession>A0A7N2MGI6</accession>
<evidence type="ECO:0000313" key="5">
    <source>
        <dbReference type="Proteomes" id="UP000594261"/>
    </source>
</evidence>
<keyword evidence="1 3" id="KW-0853">WD repeat</keyword>
<keyword evidence="2" id="KW-0677">Repeat</keyword>
<organism evidence="4 5">
    <name type="scientific">Quercus lobata</name>
    <name type="common">Valley oak</name>
    <dbReference type="NCBI Taxonomy" id="97700"/>
    <lineage>
        <taxon>Eukaryota</taxon>
        <taxon>Viridiplantae</taxon>
        <taxon>Streptophyta</taxon>
        <taxon>Embryophyta</taxon>
        <taxon>Tracheophyta</taxon>
        <taxon>Spermatophyta</taxon>
        <taxon>Magnoliopsida</taxon>
        <taxon>eudicotyledons</taxon>
        <taxon>Gunneridae</taxon>
        <taxon>Pentapetalae</taxon>
        <taxon>rosids</taxon>
        <taxon>fabids</taxon>
        <taxon>Fagales</taxon>
        <taxon>Fagaceae</taxon>
        <taxon>Quercus</taxon>
    </lineage>
</organism>
<dbReference type="KEGG" id="qlo:115959953"/>
<dbReference type="Gene3D" id="2.130.10.10">
    <property type="entry name" value="YVTN repeat-like/Quinoprotein amine dehydrogenase"/>
    <property type="match status" value="1"/>
</dbReference>
<dbReference type="EnsemblPlants" id="QL09p007810:mrna">
    <property type="protein sequence ID" value="QL09p007810:mrna"/>
    <property type="gene ID" value="QL09p007810"/>
</dbReference>
<evidence type="ECO:0000256" key="3">
    <source>
        <dbReference type="PROSITE-ProRule" id="PRU00221"/>
    </source>
</evidence>
<dbReference type="InterPro" id="IPR036322">
    <property type="entry name" value="WD40_repeat_dom_sf"/>
</dbReference>
<dbReference type="OMA" id="NYKGLRS"/>
<feature type="repeat" description="WD" evidence="3">
    <location>
        <begin position="407"/>
        <end position="439"/>
    </location>
</feature>
<feature type="repeat" description="WD" evidence="3">
    <location>
        <begin position="549"/>
        <end position="574"/>
    </location>
</feature>
<dbReference type="Gramene" id="QL09p007810:mrna">
    <property type="protein sequence ID" value="QL09p007810:mrna"/>
    <property type="gene ID" value="QL09p007810"/>
</dbReference>
<evidence type="ECO:0008006" key="6">
    <source>
        <dbReference type="Google" id="ProtNLM"/>
    </source>
</evidence>
<evidence type="ECO:0000256" key="2">
    <source>
        <dbReference type="ARBA" id="ARBA00022737"/>
    </source>
</evidence>
<dbReference type="Proteomes" id="UP000594261">
    <property type="component" value="Chromosome 9"/>
</dbReference>
<dbReference type="CDD" id="cd00200">
    <property type="entry name" value="WD40"/>
    <property type="match status" value="1"/>
</dbReference>
<dbReference type="EMBL" id="LRBV02000009">
    <property type="status" value="NOT_ANNOTATED_CDS"/>
    <property type="molecule type" value="Genomic_DNA"/>
</dbReference>
<dbReference type="PRINTS" id="PR00320">
    <property type="entry name" value="GPROTEINBRPT"/>
</dbReference>
<dbReference type="PANTHER" id="PTHR14221">
    <property type="entry name" value="WD REPEAT DOMAIN 44"/>
    <property type="match status" value="1"/>
</dbReference>
<dbReference type="GeneID" id="115959953"/>
<dbReference type="InterPro" id="IPR001680">
    <property type="entry name" value="WD40_rpt"/>
</dbReference>
<dbReference type="OrthoDB" id="408728at2759"/>
<dbReference type="InterPro" id="IPR020472">
    <property type="entry name" value="WD40_PAC1"/>
</dbReference>
<dbReference type="InterPro" id="IPR015943">
    <property type="entry name" value="WD40/YVTN_repeat-like_dom_sf"/>
</dbReference>
<feature type="repeat" description="WD" evidence="3">
    <location>
        <begin position="263"/>
        <end position="304"/>
    </location>
</feature>
<proteinExistence type="predicted"/>
<sequence>MGSSSEDEENRYFDALEDIASTSNVSPVGNEIYESNSSVNIRVSDGFPYDIWIQSPGSVKERRSKFLDWMGMSLDRNAHRNSLDVCRDVQEEVVDRIRENSGAVLRNSRFEDEFCSGRSSMTCWSEGDMDSSEPFISKENFVSQDGNIDREASSDQSGRAVESRSTFGLESRSTFGLSLSFKRLKKKDVEVTNNLVGSVRTPKRGWLSRLRSMTCVVDSQDEANQLRPGDDDAILQSRVQRVKVRQSKKRLKELSALYMGQDIQAHDGPILAMKFSPDGQYLASAGEDGIVRLWQVVEDERSNELDIPEIDPSCLYFTVNHLSELKPLFADKEKMCKVSSPRKSSDTACVVFPPKVFRILEKPLHEFRGHTGDILDLSWSRNNYLLSSSIDHTVRLWQVGCDHCLKVFTHSNYVTCVQFNPVDDNYFISGSIDGKVRIWAIHGCQVVDWTDVREIVTAVCYRPDGQRSIVGSMDGMCRFYNISDNHLQFDTQIYLHSKKKPPCKKITGFQFFPQDSSKIMVTCADSQVRILDGHNVIGKYKGLRNAGNIISASFTSDGKHIVSASEDSNVYLWNCSQEESALPQPKNIRSFEHFSMNASVAIPWCGLKCGNSENRRQYQVLDENLAETPSFSSPASFVLNQEFFLESFPKGSATWPEEKLPTSSPTAKSTTLNKSQYKFLKNSCQNIPSSHVWGLVIVTAGWDGRIKSFHNYGLPVSV</sequence>
<dbReference type="PROSITE" id="PS50082">
    <property type="entry name" value="WD_REPEATS_2"/>
    <property type="match status" value="4"/>
</dbReference>
<dbReference type="PANTHER" id="PTHR14221:SF57">
    <property type="entry name" value="TRANSDUCIN_WD40 REPEAT-LIKE SUPERFAMILY PROTEIN"/>
    <property type="match status" value="1"/>
</dbReference>
<reference evidence="4 5" key="1">
    <citation type="journal article" date="2016" name="G3 (Bethesda)">
        <title>First Draft Assembly and Annotation of the Genome of a California Endemic Oak Quercus lobata Nee (Fagaceae).</title>
        <authorList>
            <person name="Sork V.L."/>
            <person name="Fitz-Gibbon S.T."/>
            <person name="Puiu D."/>
            <person name="Crepeau M."/>
            <person name="Gugger P.F."/>
            <person name="Sherman R."/>
            <person name="Stevens K."/>
            <person name="Langley C.H."/>
            <person name="Pellegrini M."/>
            <person name="Salzberg S.L."/>
        </authorList>
    </citation>
    <scope>NUCLEOTIDE SEQUENCE [LARGE SCALE GENOMIC DNA]</scope>
    <source>
        <strain evidence="4 5">cv. SW786</strain>
    </source>
</reference>
<dbReference type="SMART" id="SM00320">
    <property type="entry name" value="WD40"/>
    <property type="match status" value="6"/>
</dbReference>
<dbReference type="InterPro" id="IPR040324">
    <property type="entry name" value="WDR44/Dgr2"/>
</dbReference>
<dbReference type="SUPFAM" id="SSF50978">
    <property type="entry name" value="WD40 repeat-like"/>
    <property type="match status" value="1"/>
</dbReference>
<dbReference type="FunCoup" id="A0A7N2MGI6">
    <property type="interactions" value="2820"/>
</dbReference>
<protein>
    <recommendedName>
        <fullName evidence="6">WD-repeat protein</fullName>
    </recommendedName>
</protein>
<dbReference type="AlphaFoldDB" id="A0A7N2MGI6"/>
<name>A0A7N2MGI6_QUELO</name>
<reference evidence="4" key="2">
    <citation type="submission" date="2021-01" db="UniProtKB">
        <authorList>
            <consortium name="EnsemblPlants"/>
        </authorList>
    </citation>
    <scope>IDENTIFICATION</scope>
</reference>
<evidence type="ECO:0000313" key="4">
    <source>
        <dbReference type="EnsemblPlants" id="QL09p007810:mrna"/>
    </source>
</evidence>
<evidence type="ECO:0000256" key="1">
    <source>
        <dbReference type="ARBA" id="ARBA00022574"/>
    </source>
</evidence>
<dbReference type="InParanoid" id="A0A7N2MGI6"/>